<reference evidence="2" key="1">
    <citation type="journal article" date="2023" name="IScience">
        <title>Live-bearing cockroach genome reveals convergent evolutionary mechanisms linked to viviparity in insects and beyond.</title>
        <authorList>
            <person name="Fouks B."/>
            <person name="Harrison M.C."/>
            <person name="Mikhailova A.A."/>
            <person name="Marchal E."/>
            <person name="English S."/>
            <person name="Carruthers M."/>
            <person name="Jennings E.C."/>
            <person name="Chiamaka E.L."/>
            <person name="Frigard R.A."/>
            <person name="Pippel M."/>
            <person name="Attardo G.M."/>
            <person name="Benoit J.B."/>
            <person name="Bornberg-Bauer E."/>
            <person name="Tobe S.S."/>
        </authorList>
    </citation>
    <scope>NUCLEOTIDE SEQUENCE</scope>
    <source>
        <strain evidence="2">Stay&amp;Tobe</strain>
    </source>
</reference>
<dbReference type="EMBL" id="JASPKZ010002706">
    <property type="protein sequence ID" value="KAJ9594908.1"/>
    <property type="molecule type" value="Genomic_DNA"/>
</dbReference>
<organism evidence="2 3">
    <name type="scientific">Diploptera punctata</name>
    <name type="common">Pacific beetle cockroach</name>
    <dbReference type="NCBI Taxonomy" id="6984"/>
    <lineage>
        <taxon>Eukaryota</taxon>
        <taxon>Metazoa</taxon>
        <taxon>Ecdysozoa</taxon>
        <taxon>Arthropoda</taxon>
        <taxon>Hexapoda</taxon>
        <taxon>Insecta</taxon>
        <taxon>Pterygota</taxon>
        <taxon>Neoptera</taxon>
        <taxon>Polyneoptera</taxon>
        <taxon>Dictyoptera</taxon>
        <taxon>Blattodea</taxon>
        <taxon>Blaberoidea</taxon>
        <taxon>Blaberidae</taxon>
        <taxon>Diplopterinae</taxon>
        <taxon>Diploptera</taxon>
    </lineage>
</organism>
<proteinExistence type="predicted"/>
<dbReference type="Proteomes" id="UP001233999">
    <property type="component" value="Unassembled WGS sequence"/>
</dbReference>
<gene>
    <name evidence="2" type="ORF">L9F63_013799</name>
</gene>
<comment type="caution">
    <text evidence="2">The sequence shown here is derived from an EMBL/GenBank/DDBJ whole genome shotgun (WGS) entry which is preliminary data.</text>
</comment>
<reference evidence="2" key="2">
    <citation type="submission" date="2023-05" db="EMBL/GenBank/DDBJ databases">
        <authorList>
            <person name="Fouks B."/>
        </authorList>
    </citation>
    <scope>NUCLEOTIDE SEQUENCE</scope>
    <source>
        <strain evidence="2">Stay&amp;Tobe</strain>
        <tissue evidence="2">Testes</tissue>
    </source>
</reference>
<accession>A0AAD8ABI4</accession>
<keyword evidence="3" id="KW-1185">Reference proteome</keyword>
<name>A0AAD8ABI4_DIPPU</name>
<evidence type="ECO:0000313" key="2">
    <source>
        <dbReference type="EMBL" id="KAJ9594908.1"/>
    </source>
</evidence>
<evidence type="ECO:0000256" key="1">
    <source>
        <dbReference type="SAM" id="MobiDB-lite"/>
    </source>
</evidence>
<dbReference type="AlphaFoldDB" id="A0AAD8ABI4"/>
<feature type="non-terminal residue" evidence="2">
    <location>
        <position position="90"/>
    </location>
</feature>
<feature type="region of interest" description="Disordered" evidence="1">
    <location>
        <begin position="1"/>
        <end position="26"/>
    </location>
</feature>
<evidence type="ECO:0000313" key="3">
    <source>
        <dbReference type="Proteomes" id="UP001233999"/>
    </source>
</evidence>
<sequence length="90" mass="11171">MLEKKNIRGSVEEFRSRRREEKKMLRQRKREWEKKQLEDIGLQLSKDRKDLHKLYRKINNTKNVYKSRISILIEEDGKIIIEKRKKIYRG</sequence>
<protein>
    <submittedName>
        <fullName evidence="2">Uncharacterized protein</fullName>
    </submittedName>
</protein>